<dbReference type="InterPro" id="IPR037143">
    <property type="entry name" value="4-PPantetheinyl_Trfase_dom_sf"/>
</dbReference>
<dbReference type="EMBL" id="PXNS01000013">
    <property type="protein sequence ID" value="PTL91987.1"/>
    <property type="molecule type" value="Genomic_DNA"/>
</dbReference>
<dbReference type="RefSeq" id="WP_108133499.1">
    <property type="nucleotide sequence ID" value="NZ_PXNS01000013.1"/>
</dbReference>
<evidence type="ECO:0000256" key="1">
    <source>
        <dbReference type="SAM" id="MobiDB-lite"/>
    </source>
</evidence>
<gene>
    <name evidence="2" type="ORF">C6W88_18215</name>
</gene>
<name>A0ABX5IXH4_9GAMM</name>
<dbReference type="Proteomes" id="UP000241895">
    <property type="component" value="Unassembled WGS sequence"/>
</dbReference>
<organism evidence="2 3">
    <name type="scientific">Halomonas litopenaei</name>
    <dbReference type="NCBI Taxonomy" id="2109328"/>
    <lineage>
        <taxon>Bacteria</taxon>
        <taxon>Pseudomonadati</taxon>
        <taxon>Pseudomonadota</taxon>
        <taxon>Gammaproteobacteria</taxon>
        <taxon>Oceanospirillales</taxon>
        <taxon>Halomonadaceae</taxon>
        <taxon>Halomonas</taxon>
    </lineage>
</organism>
<protein>
    <recommendedName>
        <fullName evidence="4">4'-phosphopantetheinyl transferase superfamily protein</fullName>
    </recommendedName>
</protein>
<feature type="compositionally biased region" description="Low complexity" evidence="1">
    <location>
        <begin position="28"/>
        <end position="44"/>
    </location>
</feature>
<sequence length="271" mass="29249">MSSPCAEARLPRLLLVIAELPASGTPDQGAARGRQQGIGSQQARQGHDNGRQPRRIQAGIRGEAASHLGRERLSRLAAGLGFDCPVAGWSPRGAGPPRHPGLPSPWTACLSHSGSLVVVGLAEVPVGLDIECPDRRQRQRHRSRLDGLIATLPEACVRRAIQRAPDALAAFYRAWTLYEAHYKLGCLDGQPPDHVLATRIGSLMTPGLTDMISHSNSHTNSQQSGDPLYAWQAQDDRLTLSLCAREPGLTIEMCLGGLEFPDWTGLPQTFD</sequence>
<proteinExistence type="predicted"/>
<reference evidence="2 3" key="1">
    <citation type="submission" date="2018-03" db="EMBL/GenBank/DDBJ databases">
        <authorList>
            <person name="Zhou J."/>
            <person name="Li X."/>
            <person name="Xue M."/>
            <person name="Yin J."/>
        </authorList>
    </citation>
    <scope>NUCLEOTIDE SEQUENCE [LARGE SCALE GENOMIC DNA]</scope>
    <source>
        <strain evidence="2 3">SYSU ZJ2214</strain>
    </source>
</reference>
<accession>A0ABX5IXH4</accession>
<feature type="region of interest" description="Disordered" evidence="1">
    <location>
        <begin position="24"/>
        <end position="56"/>
    </location>
</feature>
<dbReference type="Gene3D" id="3.90.470.20">
    <property type="entry name" value="4'-phosphopantetheinyl transferase domain"/>
    <property type="match status" value="2"/>
</dbReference>
<comment type="caution">
    <text evidence="2">The sequence shown here is derived from an EMBL/GenBank/DDBJ whole genome shotgun (WGS) entry which is preliminary data.</text>
</comment>
<evidence type="ECO:0000313" key="2">
    <source>
        <dbReference type="EMBL" id="PTL91987.1"/>
    </source>
</evidence>
<evidence type="ECO:0000313" key="3">
    <source>
        <dbReference type="Proteomes" id="UP000241895"/>
    </source>
</evidence>
<evidence type="ECO:0008006" key="4">
    <source>
        <dbReference type="Google" id="ProtNLM"/>
    </source>
</evidence>
<keyword evidence="3" id="KW-1185">Reference proteome</keyword>